<evidence type="ECO:0000256" key="4">
    <source>
        <dbReference type="ARBA" id="ARBA00022692"/>
    </source>
</evidence>
<feature type="transmembrane region" description="Helical" evidence="9">
    <location>
        <begin position="353"/>
        <end position="370"/>
    </location>
</feature>
<dbReference type="GO" id="GO:0005886">
    <property type="term" value="C:plasma membrane"/>
    <property type="evidence" value="ECO:0007669"/>
    <property type="project" value="UniProtKB-SubCell"/>
</dbReference>
<feature type="compositionally biased region" description="Pro residues" evidence="8">
    <location>
        <begin position="96"/>
        <end position="112"/>
    </location>
</feature>
<sequence length="653" mass="68134">MPKRGRPGGSRSARGGKSANHGGNGKGSSNGNGNGNGKRNGRAETAPQPVPPAQAPPTEGLLANAAPPADQVQLIPLAPLPQETEGLLGPTVETPIPEPAPVAAPTPEPAAPAPGEAEQPVAAEESAESEFPDDFAAFAELGGGSEDTLTPEVWRAVGYNPPSGAIPTLRQGAPGAAPWPDRMRTLLRTPMSERPAFERTPREAKSEATARNVPRILDLTLRIGELLLASGESAEDVEAAMLGVSHAFHLDRCEPQVTFTLISISYQPSLVEAPVTAARVVRRRTSDYTRLAAVYRLVADITAEKITVNDAYRRLAVIRRNRHPYPTWLLTLTAGLLAGAATFLVGGRIDAKAWLVFLNAVVAAIIGDRLASMVASRGLPEFYQFVLAAMPAAVCGIILSLNSSSLRGSVVITGGLFALLPGRALVAAVQDGLTGFYITAAARLLEVVYLVAGIVIGVMLVLYAGVSYDAQLRPAESLSGIYNPPVQLAAAMLLTLFFSMLLQTSRRTLALVTFNSGVGWAVYGVLAYNAKLSPIVATGIAAGLVGLFGQLMARFRYASALPYVTAALGPLMPGSALYLGMLSFAQGHPSAGLVSISRAAAIAMALAIGVNLGGEVARLFMKVPGVGTLAGGEGRLVPYLTGPRRAAKRTRGF</sequence>
<dbReference type="InterPro" id="IPR024528">
    <property type="entry name" value="ThrE_2"/>
</dbReference>
<comment type="caution">
    <text evidence="12">The sequence shown here is derived from an EMBL/GenBank/DDBJ whole genome shotgun (WGS) entry which is preliminary data.</text>
</comment>
<name>A0A7W7R3W7_KITKI</name>
<evidence type="ECO:0000256" key="9">
    <source>
        <dbReference type="SAM" id="Phobius"/>
    </source>
</evidence>
<dbReference type="GO" id="GO:0022857">
    <property type="term" value="F:transmembrane transporter activity"/>
    <property type="evidence" value="ECO:0007669"/>
    <property type="project" value="InterPro"/>
</dbReference>
<evidence type="ECO:0000256" key="2">
    <source>
        <dbReference type="ARBA" id="ARBA00022475"/>
    </source>
</evidence>
<evidence type="ECO:0000256" key="1">
    <source>
        <dbReference type="ARBA" id="ARBA00004651"/>
    </source>
</evidence>
<keyword evidence="2" id="KW-1003">Cell membrane</keyword>
<feature type="transmembrane region" description="Helical" evidence="9">
    <location>
        <begin position="447"/>
        <end position="466"/>
    </location>
</feature>
<evidence type="ECO:0000259" key="11">
    <source>
        <dbReference type="Pfam" id="PF12821"/>
    </source>
</evidence>
<dbReference type="InterPro" id="IPR010619">
    <property type="entry name" value="ThrE-like_N"/>
</dbReference>
<feature type="compositionally biased region" description="Low complexity" evidence="8">
    <location>
        <begin position="9"/>
        <end position="21"/>
    </location>
</feature>
<dbReference type="AlphaFoldDB" id="A0A7W7R3W7"/>
<keyword evidence="3" id="KW-0997">Cell inner membrane</keyword>
<reference evidence="12 13" key="1">
    <citation type="submission" date="2020-08" db="EMBL/GenBank/DDBJ databases">
        <title>Sequencing the genomes of 1000 actinobacteria strains.</title>
        <authorList>
            <person name="Klenk H.-P."/>
        </authorList>
    </citation>
    <scope>NUCLEOTIDE SEQUENCE [LARGE SCALE GENOMIC DNA]</scope>
    <source>
        <strain evidence="12 13">DSM 41654</strain>
    </source>
</reference>
<gene>
    <name evidence="12" type="ORF">FHR34_003963</name>
</gene>
<feature type="transmembrane region" description="Helical" evidence="9">
    <location>
        <begin position="328"/>
        <end position="347"/>
    </location>
</feature>
<organism evidence="12 13">
    <name type="scientific">Kitasatospora kifunensis</name>
    <name type="common">Streptomyces kifunensis</name>
    <dbReference type="NCBI Taxonomy" id="58351"/>
    <lineage>
        <taxon>Bacteria</taxon>
        <taxon>Bacillati</taxon>
        <taxon>Actinomycetota</taxon>
        <taxon>Actinomycetes</taxon>
        <taxon>Kitasatosporales</taxon>
        <taxon>Streptomycetaceae</taxon>
        <taxon>Kitasatospora</taxon>
    </lineage>
</organism>
<evidence type="ECO:0000256" key="3">
    <source>
        <dbReference type="ARBA" id="ARBA00022519"/>
    </source>
</evidence>
<dbReference type="PANTHER" id="PTHR34390:SF1">
    <property type="entry name" value="SUCCINATE TRANSPORTER SUBUNIT YJJB-RELATED"/>
    <property type="match status" value="1"/>
</dbReference>
<feature type="transmembrane region" description="Helical" evidence="9">
    <location>
        <begin position="509"/>
        <end position="528"/>
    </location>
</feature>
<dbReference type="PANTHER" id="PTHR34390">
    <property type="entry name" value="UPF0442 PROTEIN YJJB-RELATED"/>
    <property type="match status" value="1"/>
</dbReference>
<feature type="transmembrane region" description="Helical" evidence="9">
    <location>
        <begin position="486"/>
        <end position="502"/>
    </location>
</feature>
<dbReference type="Pfam" id="PF06738">
    <property type="entry name" value="ThrE"/>
    <property type="match status" value="1"/>
</dbReference>
<evidence type="ECO:0000313" key="13">
    <source>
        <dbReference type="Proteomes" id="UP000540506"/>
    </source>
</evidence>
<feature type="domain" description="Threonine/serine exporter-like N-terminal" evidence="10">
    <location>
        <begin position="218"/>
        <end position="462"/>
    </location>
</feature>
<evidence type="ECO:0000256" key="8">
    <source>
        <dbReference type="SAM" id="MobiDB-lite"/>
    </source>
</evidence>
<keyword evidence="13" id="KW-1185">Reference proteome</keyword>
<feature type="transmembrane region" description="Helical" evidence="9">
    <location>
        <begin position="591"/>
        <end position="612"/>
    </location>
</feature>
<keyword evidence="5 9" id="KW-1133">Transmembrane helix</keyword>
<feature type="transmembrane region" description="Helical" evidence="9">
    <location>
        <begin position="382"/>
        <end position="401"/>
    </location>
</feature>
<accession>A0A7W7R3W7</accession>
<comment type="similarity">
    <text evidence="7">Belongs to the ThrE exporter (TC 2.A.79) family.</text>
</comment>
<feature type="compositionally biased region" description="Gly residues" evidence="8">
    <location>
        <begin position="22"/>
        <end position="38"/>
    </location>
</feature>
<feature type="compositionally biased region" description="Low complexity" evidence="8">
    <location>
        <begin position="113"/>
        <end position="124"/>
    </location>
</feature>
<evidence type="ECO:0000256" key="7">
    <source>
        <dbReference type="ARBA" id="ARBA00034125"/>
    </source>
</evidence>
<dbReference type="InterPro" id="IPR050539">
    <property type="entry name" value="ThrE_Dicarb/AminoAcid_Exp"/>
</dbReference>
<evidence type="ECO:0000256" key="6">
    <source>
        <dbReference type="ARBA" id="ARBA00023136"/>
    </source>
</evidence>
<dbReference type="RefSeq" id="WP_312897322.1">
    <property type="nucleotide sequence ID" value="NZ_JACHJV010000001.1"/>
</dbReference>
<evidence type="ECO:0000259" key="10">
    <source>
        <dbReference type="Pfam" id="PF06738"/>
    </source>
</evidence>
<dbReference type="Proteomes" id="UP000540506">
    <property type="component" value="Unassembled WGS sequence"/>
</dbReference>
<evidence type="ECO:0000313" key="12">
    <source>
        <dbReference type="EMBL" id="MBB4924970.1"/>
    </source>
</evidence>
<comment type="subcellular location">
    <subcellularLocation>
        <location evidence="1">Cell membrane</location>
        <topology evidence="1">Multi-pass membrane protein</topology>
    </subcellularLocation>
</comment>
<evidence type="ECO:0000256" key="5">
    <source>
        <dbReference type="ARBA" id="ARBA00022989"/>
    </source>
</evidence>
<keyword evidence="4 9" id="KW-0812">Transmembrane</keyword>
<protein>
    <submittedName>
        <fullName evidence="12">Uncharacterized membrane protein YjjP (DUF1212 family)</fullName>
    </submittedName>
</protein>
<feature type="region of interest" description="Disordered" evidence="8">
    <location>
        <begin position="1"/>
        <end position="130"/>
    </location>
</feature>
<dbReference type="EMBL" id="JACHJV010000001">
    <property type="protein sequence ID" value="MBB4924970.1"/>
    <property type="molecule type" value="Genomic_DNA"/>
</dbReference>
<keyword evidence="6 9" id="KW-0472">Membrane</keyword>
<dbReference type="Pfam" id="PF12821">
    <property type="entry name" value="ThrE_2"/>
    <property type="match status" value="1"/>
</dbReference>
<feature type="transmembrane region" description="Helical" evidence="9">
    <location>
        <begin position="407"/>
        <end position="426"/>
    </location>
</feature>
<dbReference type="GO" id="GO:0015744">
    <property type="term" value="P:succinate transport"/>
    <property type="evidence" value="ECO:0007669"/>
    <property type="project" value="TreeGrafter"/>
</dbReference>
<feature type="domain" description="Threonine/Serine exporter ThrE" evidence="11">
    <location>
        <begin position="488"/>
        <end position="612"/>
    </location>
</feature>
<feature type="transmembrane region" description="Helical" evidence="9">
    <location>
        <begin position="560"/>
        <end position="585"/>
    </location>
</feature>
<proteinExistence type="inferred from homology"/>